<dbReference type="InterPro" id="IPR043129">
    <property type="entry name" value="ATPase_NBD"/>
</dbReference>
<evidence type="ECO:0000256" key="4">
    <source>
        <dbReference type="ARBA" id="ARBA00022741"/>
    </source>
</evidence>
<dbReference type="AlphaFoldDB" id="H2ZCW0"/>
<dbReference type="FunFam" id="3.30.420.40:FF:000148">
    <property type="entry name" value="Actin, alpha skeletal muscle"/>
    <property type="match status" value="1"/>
</dbReference>
<comment type="subcellular location">
    <subcellularLocation>
        <location evidence="1">Cytoplasm</location>
        <location evidence="1">Cytoskeleton</location>
    </subcellularLocation>
</comment>
<reference evidence="8" key="3">
    <citation type="submission" date="2025-09" db="UniProtKB">
        <authorList>
            <consortium name="Ensembl"/>
        </authorList>
    </citation>
    <scope>IDENTIFICATION</scope>
</reference>
<organism evidence="8 9">
    <name type="scientific">Ciona savignyi</name>
    <name type="common">Pacific transparent sea squirt</name>
    <dbReference type="NCBI Taxonomy" id="51511"/>
    <lineage>
        <taxon>Eukaryota</taxon>
        <taxon>Metazoa</taxon>
        <taxon>Chordata</taxon>
        <taxon>Tunicata</taxon>
        <taxon>Ascidiacea</taxon>
        <taxon>Phlebobranchia</taxon>
        <taxon>Cionidae</taxon>
        <taxon>Ciona</taxon>
    </lineage>
</organism>
<dbReference type="Proteomes" id="UP000007875">
    <property type="component" value="Unassembled WGS sequence"/>
</dbReference>
<dbReference type="GeneTree" id="ENSGT00940000166560"/>
<protein>
    <submittedName>
        <fullName evidence="8">Uncharacterized protein</fullName>
    </submittedName>
</protein>
<evidence type="ECO:0000256" key="1">
    <source>
        <dbReference type="ARBA" id="ARBA00004245"/>
    </source>
</evidence>
<dbReference type="PANTHER" id="PTHR11937">
    <property type="entry name" value="ACTIN"/>
    <property type="match status" value="1"/>
</dbReference>
<reference evidence="8" key="2">
    <citation type="submission" date="2025-08" db="UniProtKB">
        <authorList>
            <consortium name="Ensembl"/>
        </authorList>
    </citation>
    <scope>IDENTIFICATION</scope>
</reference>
<keyword evidence="9" id="KW-1185">Reference proteome</keyword>
<keyword evidence="5" id="KW-0067">ATP-binding</keyword>
<evidence type="ECO:0000313" key="9">
    <source>
        <dbReference type="Proteomes" id="UP000007875"/>
    </source>
</evidence>
<evidence type="ECO:0000256" key="7">
    <source>
        <dbReference type="RuleBase" id="RU000487"/>
    </source>
</evidence>
<dbReference type="PRINTS" id="PR00190">
    <property type="entry name" value="ACTIN"/>
</dbReference>
<dbReference type="Gene3D" id="3.30.420.40">
    <property type="match status" value="2"/>
</dbReference>
<dbReference type="FunFam" id="3.90.640.10:FF:000007">
    <property type="entry name" value="Actin like 7B"/>
    <property type="match status" value="1"/>
</dbReference>
<evidence type="ECO:0000256" key="2">
    <source>
        <dbReference type="ARBA" id="ARBA00006752"/>
    </source>
</evidence>
<evidence type="ECO:0000256" key="3">
    <source>
        <dbReference type="ARBA" id="ARBA00022490"/>
    </source>
</evidence>
<evidence type="ECO:0000256" key="6">
    <source>
        <dbReference type="ARBA" id="ARBA00023212"/>
    </source>
</evidence>
<reference evidence="9" key="1">
    <citation type="submission" date="2003-08" db="EMBL/GenBank/DDBJ databases">
        <authorList>
            <person name="Birren B."/>
            <person name="Nusbaum C."/>
            <person name="Abebe A."/>
            <person name="Abouelleil A."/>
            <person name="Adekoya E."/>
            <person name="Ait-zahra M."/>
            <person name="Allen N."/>
            <person name="Allen T."/>
            <person name="An P."/>
            <person name="Anderson M."/>
            <person name="Anderson S."/>
            <person name="Arachchi H."/>
            <person name="Armbruster J."/>
            <person name="Bachantsang P."/>
            <person name="Baldwin J."/>
            <person name="Barry A."/>
            <person name="Bayul T."/>
            <person name="Blitshsteyn B."/>
            <person name="Bloom T."/>
            <person name="Blye J."/>
            <person name="Boguslavskiy L."/>
            <person name="Borowsky M."/>
            <person name="Boukhgalter B."/>
            <person name="Brunache A."/>
            <person name="Butler J."/>
            <person name="Calixte N."/>
            <person name="Calvo S."/>
            <person name="Camarata J."/>
            <person name="Campo K."/>
            <person name="Chang J."/>
            <person name="Cheshatsang Y."/>
            <person name="Citroen M."/>
            <person name="Collymore A."/>
            <person name="Considine T."/>
            <person name="Cook A."/>
            <person name="Cooke P."/>
            <person name="Corum B."/>
            <person name="Cuomo C."/>
            <person name="David R."/>
            <person name="Dawoe T."/>
            <person name="Degray S."/>
            <person name="Dodge S."/>
            <person name="Dooley K."/>
            <person name="Dorje P."/>
            <person name="Dorjee K."/>
            <person name="Dorris L."/>
            <person name="Duffey N."/>
            <person name="Dupes A."/>
            <person name="Elkins T."/>
            <person name="Engels R."/>
            <person name="Erickson J."/>
            <person name="Farina A."/>
            <person name="Faro S."/>
            <person name="Ferreira P."/>
            <person name="Fischer H."/>
            <person name="Fitzgerald M."/>
            <person name="Foley K."/>
            <person name="Gage D."/>
            <person name="Galagan J."/>
            <person name="Gearin G."/>
            <person name="Gnerre S."/>
            <person name="Gnirke A."/>
            <person name="Goyette A."/>
            <person name="Graham J."/>
            <person name="Grandbois E."/>
            <person name="Gyaltsen K."/>
            <person name="Hafez N."/>
            <person name="Hagopian D."/>
            <person name="Hagos B."/>
            <person name="Hall J."/>
            <person name="Hatcher B."/>
            <person name="Heller A."/>
            <person name="Higgins H."/>
            <person name="Honan T."/>
            <person name="Horn A."/>
            <person name="Houde N."/>
            <person name="Hughes L."/>
            <person name="Hulme W."/>
            <person name="Husby E."/>
            <person name="Iliev I."/>
            <person name="Jaffe D."/>
            <person name="Jones C."/>
            <person name="Kamal M."/>
            <person name="Kamat A."/>
            <person name="Kamvysselis M."/>
            <person name="Karlsson E."/>
            <person name="Kells C."/>
            <person name="Kieu A."/>
            <person name="Kisner P."/>
            <person name="Kodira C."/>
            <person name="Kulbokas E."/>
            <person name="Labutti K."/>
            <person name="Lama D."/>
            <person name="Landers T."/>
            <person name="Leger J."/>
            <person name="Levine S."/>
            <person name="Lewis D."/>
            <person name="Lewis T."/>
            <person name="Lindblad-toh K."/>
            <person name="Liu X."/>
            <person name="Lokyitsang T."/>
            <person name="Lokyitsang Y."/>
            <person name="Lucien O."/>
            <person name="Lui A."/>
            <person name="Ma L.J."/>
            <person name="Mabbitt R."/>
            <person name="Macdonald J."/>
            <person name="Maclean C."/>
            <person name="Major J."/>
            <person name="Manning J."/>
            <person name="Marabella R."/>
            <person name="Maru K."/>
            <person name="Matthews C."/>
            <person name="Mauceli E."/>
            <person name="Mccarthy M."/>
            <person name="Mcdonough S."/>
            <person name="Mcghee T."/>
            <person name="Meldrim J."/>
            <person name="Meneus L."/>
            <person name="Mesirov J."/>
            <person name="Mihalev A."/>
            <person name="Mihova T."/>
            <person name="Mikkelsen T."/>
            <person name="Mlenga V."/>
            <person name="Moru K."/>
            <person name="Mozes J."/>
            <person name="Mulrain L."/>
            <person name="Munson G."/>
            <person name="Naylor J."/>
            <person name="Newes C."/>
            <person name="Nguyen C."/>
            <person name="Nguyen N."/>
            <person name="Nguyen T."/>
            <person name="Nicol R."/>
            <person name="Nielsen C."/>
            <person name="Nizzari M."/>
            <person name="Norbu C."/>
            <person name="Norbu N."/>
            <person name="O'donnell P."/>
            <person name="Okoawo O."/>
            <person name="O'leary S."/>
            <person name="Omotosho B."/>
            <person name="O'neill K."/>
            <person name="Osman S."/>
            <person name="Parker S."/>
            <person name="Perrin D."/>
            <person name="Phunkhang P."/>
            <person name="Piqani B."/>
            <person name="Purcell S."/>
            <person name="Rachupka T."/>
            <person name="Ramasamy U."/>
            <person name="Rameau R."/>
            <person name="Ray V."/>
            <person name="Raymond C."/>
            <person name="Retta R."/>
            <person name="Richardson S."/>
            <person name="Rise C."/>
            <person name="Rodriguez J."/>
            <person name="Rogers J."/>
            <person name="Rogov P."/>
            <person name="Rutman M."/>
            <person name="Schupbach R."/>
            <person name="Seaman C."/>
            <person name="Settipalli S."/>
            <person name="Sharpe T."/>
            <person name="Sheridan J."/>
            <person name="Sherpa N."/>
            <person name="Shi J."/>
            <person name="Smirnov S."/>
            <person name="Smith C."/>
            <person name="Sougnez C."/>
            <person name="Spencer B."/>
            <person name="Stalker J."/>
            <person name="Stange-thomann N."/>
            <person name="Stavropoulos S."/>
            <person name="Stetson K."/>
            <person name="Stone C."/>
            <person name="Stone S."/>
            <person name="Stubbs M."/>
            <person name="Talamas J."/>
            <person name="Tchuinga P."/>
            <person name="Tenzing P."/>
            <person name="Tesfaye S."/>
            <person name="Theodore J."/>
            <person name="Thoulutsang Y."/>
            <person name="Topham K."/>
            <person name="Towey S."/>
            <person name="Tsamla T."/>
            <person name="Tsomo N."/>
            <person name="Vallee D."/>
            <person name="Vassiliev H."/>
            <person name="Venkataraman V."/>
            <person name="Vinson J."/>
            <person name="Vo A."/>
            <person name="Wade C."/>
            <person name="Wang S."/>
            <person name="Wangchuk T."/>
            <person name="Wangdi T."/>
            <person name="Whittaker C."/>
            <person name="Wilkinson J."/>
            <person name="Wu Y."/>
            <person name="Wyman D."/>
            <person name="Yadav S."/>
            <person name="Yang S."/>
            <person name="Yang X."/>
            <person name="Yeager S."/>
            <person name="Yee E."/>
            <person name="Young G."/>
            <person name="Zainoun J."/>
            <person name="Zembeck L."/>
            <person name="Zimmer A."/>
            <person name="Zody M."/>
            <person name="Lander E."/>
        </authorList>
    </citation>
    <scope>NUCLEOTIDE SEQUENCE [LARGE SCALE GENOMIC DNA]</scope>
</reference>
<keyword evidence="4" id="KW-0547">Nucleotide-binding</keyword>
<dbReference type="GO" id="GO:0005524">
    <property type="term" value="F:ATP binding"/>
    <property type="evidence" value="ECO:0007669"/>
    <property type="project" value="UniProtKB-KW"/>
</dbReference>
<dbReference type="eggNOG" id="KOG0676">
    <property type="taxonomic scope" value="Eukaryota"/>
</dbReference>
<evidence type="ECO:0000313" key="8">
    <source>
        <dbReference type="Ensembl" id="ENSCSAVP00000015426.1"/>
    </source>
</evidence>
<dbReference type="SUPFAM" id="SSF53067">
    <property type="entry name" value="Actin-like ATPase domain"/>
    <property type="match status" value="2"/>
</dbReference>
<proteinExistence type="inferred from homology"/>
<comment type="similarity">
    <text evidence="2 7">Belongs to the actin family.</text>
</comment>
<dbReference type="GO" id="GO:0005856">
    <property type="term" value="C:cytoskeleton"/>
    <property type="evidence" value="ECO:0007669"/>
    <property type="project" value="UniProtKB-SubCell"/>
</dbReference>
<keyword evidence="6" id="KW-0206">Cytoskeleton</keyword>
<accession>H2ZCW0</accession>
<dbReference type="Ensembl" id="ENSCSAVT00000015604.1">
    <property type="protein sequence ID" value="ENSCSAVP00000015426.1"/>
    <property type="gene ID" value="ENSCSAVG00000009050.1"/>
</dbReference>
<dbReference type="HOGENOM" id="CLU_027965_0_2_1"/>
<dbReference type="Pfam" id="PF00022">
    <property type="entry name" value="Actin"/>
    <property type="match status" value="1"/>
</dbReference>
<keyword evidence="3" id="KW-0963">Cytoplasm</keyword>
<dbReference type="SMART" id="SM00268">
    <property type="entry name" value="ACTIN"/>
    <property type="match status" value="1"/>
</dbReference>
<evidence type="ECO:0000256" key="5">
    <source>
        <dbReference type="ARBA" id="ARBA00022840"/>
    </source>
</evidence>
<dbReference type="OMA" id="ISYHINC"/>
<dbReference type="InterPro" id="IPR004000">
    <property type="entry name" value="Actin"/>
</dbReference>
<sequence length="373" mass="41489">MELDDPAIVIDNGSNTCKVGFGGEHEPRFEIPCAVGQPPHTGVMVGMSHPRAYIGQEALERSGISYHINCPIERGIITKSDEMEKLWSHVFYEKLQTKPDHRQVLLTETPFNPKANREKMAEIMFESFNVGGLHVALEAVLSLYSGDITTGVALYSGDGLTYSVPIYEGYLIRKAIQKVEIAGLDVTDFLAQKLNKRGYTFLTTAERISIQNMKENVCFVSSDFEHDNTSDIPAETNYNLPDGRTITLHKEAFQCPEALFQPSLLGINSPGIHEILYNSISKCTLDTRRSLYSNIVLAGGSTLFPGFSERIRKEISTRAPSTINVRTIAPPERKYTVWTGGSIIAELTSFPKACLQKHEYDEVGPTAIHRKCL</sequence>
<dbReference type="InParanoid" id="H2ZCW0"/>
<name>H2ZCW0_CIOSA</name>
<dbReference type="Gene3D" id="3.90.640.10">
    <property type="entry name" value="Actin, Chain A, domain 4"/>
    <property type="match status" value="1"/>
</dbReference>
<dbReference type="STRING" id="51511.ENSCSAVP00000015426"/>